<organism evidence="2 3">
    <name type="scientific">Chitinophaga costaii</name>
    <dbReference type="NCBI Taxonomy" id="1335309"/>
    <lineage>
        <taxon>Bacteria</taxon>
        <taxon>Pseudomonadati</taxon>
        <taxon>Bacteroidota</taxon>
        <taxon>Chitinophagia</taxon>
        <taxon>Chitinophagales</taxon>
        <taxon>Chitinophagaceae</taxon>
        <taxon>Chitinophaga</taxon>
    </lineage>
</organism>
<dbReference type="Proteomes" id="UP000242818">
    <property type="component" value="Unassembled WGS sequence"/>
</dbReference>
<name>A0A1C4FQA1_9BACT</name>
<feature type="chain" id="PRO_5008692143" description="Alpha/beta hydrolase" evidence="1">
    <location>
        <begin position="19"/>
        <end position="346"/>
    </location>
</feature>
<dbReference type="AlphaFoldDB" id="A0A1C4FQA1"/>
<dbReference type="EMBL" id="FMAR01000016">
    <property type="protein sequence ID" value="SCC58149.1"/>
    <property type="molecule type" value="Genomic_DNA"/>
</dbReference>
<keyword evidence="3" id="KW-1185">Reference proteome</keyword>
<gene>
    <name evidence="2" type="ORF">GA0116948_11640</name>
</gene>
<evidence type="ECO:0000256" key="1">
    <source>
        <dbReference type="SAM" id="SignalP"/>
    </source>
</evidence>
<protein>
    <recommendedName>
        <fullName evidence="4">Alpha/beta hydrolase</fullName>
    </recommendedName>
</protein>
<evidence type="ECO:0000313" key="2">
    <source>
        <dbReference type="EMBL" id="SCC58149.1"/>
    </source>
</evidence>
<feature type="signal peptide" evidence="1">
    <location>
        <begin position="1"/>
        <end position="18"/>
    </location>
</feature>
<sequence>MKCILLALILCLPIITNAQHGGYNSDTGWSRFSMQDTVPQPGANDTCLVFVSNRHFLRDSLRFLDEYVDTSHLNYFFLRKQGPQWQVFQTTSLSDAMELLPIRRDIVVYAEGMGKIFTNNVERAYLMTTQYGVNVVMFDYSSINTTFKPAKNFKFARTNARISAGQYFTLMKDFQAAREANAPWISGERLTLFFHSMGNIILRQMMLTQHYTALNSYPFVDNVVINAACVPQRDHIAWVKDIRFAGNIYIHYNKNDIQLKGAHLLTFQDQLGEKIHQRAPNAHYINFHDYVGWKHSYFLNFPFSKFQLSDDMKMYFSALLRGNAVSMLPGKNTAPLLTSKASTGRD</sequence>
<reference evidence="2 3" key="1">
    <citation type="submission" date="2016-08" db="EMBL/GenBank/DDBJ databases">
        <authorList>
            <person name="Seilhamer J.J."/>
        </authorList>
    </citation>
    <scope>NUCLEOTIDE SEQUENCE [LARGE SCALE GENOMIC DNA]</scope>
    <source>
        <strain evidence="2 3">A37T2</strain>
    </source>
</reference>
<keyword evidence="1" id="KW-0732">Signal</keyword>
<dbReference type="RefSeq" id="WP_089714759.1">
    <property type="nucleotide sequence ID" value="NZ_FMAR01000016.1"/>
</dbReference>
<evidence type="ECO:0008006" key="4">
    <source>
        <dbReference type="Google" id="ProtNLM"/>
    </source>
</evidence>
<evidence type="ECO:0000313" key="3">
    <source>
        <dbReference type="Proteomes" id="UP000242818"/>
    </source>
</evidence>
<accession>A0A1C4FQA1</accession>
<proteinExistence type="predicted"/>
<dbReference type="OrthoDB" id="627035at2"/>